<feature type="compositionally biased region" description="Polar residues" evidence="1">
    <location>
        <begin position="121"/>
        <end position="135"/>
    </location>
</feature>
<feature type="compositionally biased region" description="Polar residues" evidence="1">
    <location>
        <begin position="1"/>
        <end position="12"/>
    </location>
</feature>
<sequence>MDTGTPNTTAPGDSSGMPTANPEATTTNPDQTTETNTENMGALQAALLSMQTGNMDAQRASTARLHEVIKKEKEKEKERREKKKEQEMMKLKKDENNNNTTTTTTRWVLAGVLVPTLPVANHTTPNHQTNSTSSPIMHRKPAARDKVTEAPEARTPRDAPQGPQRRSMRIIQSAQKSEQDNLAGVPVAREEMGSATDAPVEKTVEGLSGQISLKTKAKVGMGKGKGGLIQVVINARCPVLKPKAYAGVAKTPVGGLKGRIAAKTRAKVEMEEMENQSITASTITDKATKAPRTRAPRGAPPSSQRRSLRIIESARKPVQGKLAIVPALQEEGGATMDAVFNKTVEGLGGQIVPRTKAKARTGKGKEASVQVVINAKSPILKPRAGAGVMKKTAVGGFKLRVVAKAMEQEAENQSITATTTTDKVAKTSRTKKAPHEAPQAPRRRSMRIMESQKSALDKIPVVSPVQEEGEPVVAVPVKKQTAGGLSGQIEPKTKNKVGIEKGKGGHAKTVTKVESRVTKPRAGAGVTKKGGRNGTRDGRSGKARGSNRA</sequence>
<dbReference type="Proteomes" id="UP000246991">
    <property type="component" value="Unassembled WGS sequence"/>
</dbReference>
<feature type="compositionally biased region" description="Polar residues" evidence="1">
    <location>
        <begin position="275"/>
        <end position="285"/>
    </location>
</feature>
<proteinExistence type="predicted"/>
<keyword evidence="3" id="KW-1185">Reference proteome</keyword>
<dbReference type="AlphaFoldDB" id="A0A317SLZ6"/>
<feature type="compositionally biased region" description="Basic and acidic residues" evidence="1">
    <location>
        <begin position="142"/>
        <end position="157"/>
    </location>
</feature>
<comment type="caution">
    <text evidence="2">The sequence shown here is derived from an EMBL/GenBank/DDBJ whole genome shotgun (WGS) entry which is preliminary data.</text>
</comment>
<protein>
    <submittedName>
        <fullName evidence="2">Uncharacterized protein</fullName>
    </submittedName>
</protein>
<evidence type="ECO:0000313" key="3">
    <source>
        <dbReference type="Proteomes" id="UP000246991"/>
    </source>
</evidence>
<reference evidence="2 3" key="1">
    <citation type="submission" date="2018-03" db="EMBL/GenBank/DDBJ databases">
        <title>Genomes of Pezizomycetes fungi and the evolution of truffles.</title>
        <authorList>
            <person name="Murat C."/>
            <person name="Payen T."/>
            <person name="Noel B."/>
            <person name="Kuo A."/>
            <person name="Martin F.M."/>
        </authorList>
    </citation>
    <scope>NUCLEOTIDE SEQUENCE [LARGE SCALE GENOMIC DNA]</scope>
    <source>
        <strain evidence="2">091103-1</strain>
    </source>
</reference>
<evidence type="ECO:0000313" key="2">
    <source>
        <dbReference type="EMBL" id="PWW74221.1"/>
    </source>
</evidence>
<feature type="compositionally biased region" description="Polar residues" evidence="1">
    <location>
        <begin position="49"/>
        <end position="61"/>
    </location>
</feature>
<feature type="compositionally biased region" description="Basic and acidic residues" evidence="1">
    <location>
        <begin position="64"/>
        <end position="96"/>
    </location>
</feature>
<feature type="compositionally biased region" description="Low complexity" evidence="1">
    <location>
        <begin position="18"/>
        <end position="39"/>
    </location>
</feature>
<dbReference type="STRING" id="42249.A0A317SLZ6"/>
<feature type="region of interest" description="Disordered" evidence="1">
    <location>
        <begin position="496"/>
        <end position="549"/>
    </location>
</feature>
<dbReference type="EMBL" id="PYWC01000064">
    <property type="protein sequence ID" value="PWW74221.1"/>
    <property type="molecule type" value="Genomic_DNA"/>
</dbReference>
<feature type="region of interest" description="Disordered" evidence="1">
    <location>
        <begin position="271"/>
        <end position="306"/>
    </location>
</feature>
<gene>
    <name evidence="2" type="ORF">C7212DRAFT_365179</name>
</gene>
<name>A0A317SLZ6_9PEZI</name>
<feature type="region of interest" description="Disordered" evidence="1">
    <location>
        <begin position="408"/>
        <end position="446"/>
    </location>
</feature>
<dbReference type="OrthoDB" id="5506087at2759"/>
<feature type="region of interest" description="Disordered" evidence="1">
    <location>
        <begin position="1"/>
        <end position="101"/>
    </location>
</feature>
<evidence type="ECO:0000256" key="1">
    <source>
        <dbReference type="SAM" id="MobiDB-lite"/>
    </source>
</evidence>
<organism evidence="2 3">
    <name type="scientific">Tuber magnatum</name>
    <name type="common">white Piedmont truffle</name>
    <dbReference type="NCBI Taxonomy" id="42249"/>
    <lineage>
        <taxon>Eukaryota</taxon>
        <taxon>Fungi</taxon>
        <taxon>Dikarya</taxon>
        <taxon>Ascomycota</taxon>
        <taxon>Pezizomycotina</taxon>
        <taxon>Pezizomycetes</taxon>
        <taxon>Pezizales</taxon>
        <taxon>Tuberaceae</taxon>
        <taxon>Tuber</taxon>
    </lineage>
</organism>
<accession>A0A317SLZ6</accession>
<feature type="region of interest" description="Disordered" evidence="1">
    <location>
        <begin position="121"/>
        <end position="169"/>
    </location>
</feature>